<accession>A0A164G5N5</accession>
<keyword evidence="2" id="KW-1185">Reference proteome</keyword>
<organism evidence="1 2">
    <name type="scientific">Daphnia magna</name>
    <dbReference type="NCBI Taxonomy" id="35525"/>
    <lineage>
        <taxon>Eukaryota</taxon>
        <taxon>Metazoa</taxon>
        <taxon>Ecdysozoa</taxon>
        <taxon>Arthropoda</taxon>
        <taxon>Crustacea</taxon>
        <taxon>Branchiopoda</taxon>
        <taxon>Diplostraca</taxon>
        <taxon>Cladocera</taxon>
        <taxon>Anomopoda</taxon>
        <taxon>Daphniidae</taxon>
        <taxon>Daphnia</taxon>
    </lineage>
</organism>
<gene>
    <name evidence="1" type="ORF">APZ42_005957</name>
</gene>
<name>A0A164G5N5_9CRUS</name>
<sequence length="216" mass="24488">MKRITCSGKSQATNVKKIRREVERNIQLLNAFQLHGQQHSSSSSESDENQGFLNHIPLTETEPTDGDFFYEFYDDASLFSVDVDEANASVAKSDSDSTDNSVEIDADYNALFVIEENPPQTFKDKLWSWGIDCGIPHVHLNKLLKILKTHDCHYELPSDVRSLLKTPRKVTLIPMHPGEYFHFGVLDGLKGLIQDRFLPVIRIVIAIEILINFDGL</sequence>
<comment type="caution">
    <text evidence="1">The sequence shown here is derived from an EMBL/GenBank/DDBJ whole genome shotgun (WGS) entry which is preliminary data.</text>
</comment>
<dbReference type="EMBL" id="LRGB01016604">
    <property type="protein sequence ID" value="KZR98559.1"/>
    <property type="molecule type" value="Genomic_DNA"/>
</dbReference>
<proteinExistence type="predicted"/>
<dbReference type="Proteomes" id="UP000076858">
    <property type="component" value="Unassembled WGS sequence"/>
</dbReference>
<evidence type="ECO:0000313" key="2">
    <source>
        <dbReference type="Proteomes" id="UP000076858"/>
    </source>
</evidence>
<feature type="non-terminal residue" evidence="1">
    <location>
        <position position="216"/>
    </location>
</feature>
<protein>
    <submittedName>
        <fullName evidence="1">Uncharacterized protein</fullName>
    </submittedName>
</protein>
<reference evidence="1 2" key="1">
    <citation type="submission" date="2016-03" db="EMBL/GenBank/DDBJ databases">
        <title>EvidentialGene: Evidence-directed Construction of Genes on Genomes.</title>
        <authorList>
            <person name="Gilbert D.G."/>
            <person name="Choi J.-H."/>
            <person name="Mockaitis K."/>
            <person name="Colbourne J."/>
            <person name="Pfrender M."/>
        </authorList>
    </citation>
    <scope>NUCLEOTIDE SEQUENCE [LARGE SCALE GENOMIC DNA]</scope>
    <source>
        <strain evidence="1 2">Xinb3</strain>
        <tissue evidence="1">Complete organism</tissue>
    </source>
</reference>
<dbReference type="AlphaFoldDB" id="A0A164G5N5"/>
<evidence type="ECO:0000313" key="1">
    <source>
        <dbReference type="EMBL" id="KZR98559.1"/>
    </source>
</evidence>